<sequence length="1127" mass="124588">MALAKDRHYWTQLRSALTAGQWSSPTPAKTPKGIALSWSELFRKFNKHVKGFTEVTQIASQTRTLALLLEADSREAGLEGSRSDGYLALGDECTLLEEHIPEAREGLEVLMKLETSKLNSVYLTLSFYVYALGRPSECLSYLEKVPNLLDFRNHIPTNAAATLRPNTASTLQIHEFSGTTSLTSAESSASVTDVNDGMAWAITETIRNLCLQGMSYEKLSSNEPQKALNVYSTALPILSIVESGIPCVLPATGTGKLDFSSFTRFHELWLWVERLLRRAIILASRTCVLNPAQGQNEDSNLLWTLFSHYRTCSIYWPTKFKTEQRSTVAVLHLRALILRARILSSKSPDRSSLDADKPPPAWLSDARSVINEYRAILNICTRFPKAGERNTKVEDFVDLCVAVWEAGGAIGDHTSWVIDILWWATRLTFNSFKIYRHMTRILYISGDPQLARRTLRLYVQVVGKAWEAGVGVDADTDQHWVETLIQGARMLCRLAGPSGVEDAREAGELIKNAKTRLDKDNKELVASVNLGEGIWSSVMALVEYDPRTRPARLAHALAQFAASIETLPTPSAYYHLAIALARPGPQQDLDQAVASASTAVEGASGDIRFWHLLGLLLTANEQWSKARGVFEIAAGIGESEDDVTEERGGNAINLQVQGFESKTGGASGHGHTELPVPPAQPIFILELNSEVIPPSAALLQPVPDYPSPSRQDMFEYAMQLRMTQLALAEHVEGAEGAALRWVEVFGWVADRKGVVSEQQRSSIDTTRASEEIRQFSEYIHTNVQTLESGNQAAHSSEKRGSNGHRILNGVNEETKDPPPILVTPASPATPDTPDINSGEKRSTSIDQDSSKGKKVQQMLKNRVHKSQARISTISRKIGHGMVKNSSVVSLRRTTSAPDFHTLLQHSPYQASSIHSRRRLSFIRHQEPPPSSSPPPPPPALSPGRQETKRNTRMAKENRLLSDLWLMSAATFRRLGKIEQAKGAIQEGEVKDEDNPAVWVQLGLYYTALGHDRHAIDAFHKALFIAPDDVSATVHLCRVYLSPSQTSNSNRVENDKGIHLDNVDLAAGMLSHSVEGAAWDVPEAWYFLAKAYALQGRKDKEWKALTLALSLSERRSIRDIGLAVGWCL</sequence>
<name>A0A0C3BMY9_PILCF</name>
<gene>
    <name evidence="5" type="ORF">PILCRDRAFT_814559</name>
</gene>
<organism evidence="5 6">
    <name type="scientific">Piloderma croceum (strain F 1598)</name>
    <dbReference type="NCBI Taxonomy" id="765440"/>
    <lineage>
        <taxon>Eukaryota</taxon>
        <taxon>Fungi</taxon>
        <taxon>Dikarya</taxon>
        <taxon>Basidiomycota</taxon>
        <taxon>Agaricomycotina</taxon>
        <taxon>Agaricomycetes</taxon>
        <taxon>Agaricomycetidae</taxon>
        <taxon>Atheliales</taxon>
        <taxon>Atheliaceae</taxon>
        <taxon>Piloderma</taxon>
    </lineage>
</organism>
<comment type="function">
    <text evidence="1">Involved in endocytosis.</text>
</comment>
<keyword evidence="6" id="KW-1185">Reference proteome</keyword>
<accession>A0A0C3BMY9</accession>
<dbReference type="HOGENOM" id="CLU_004745_0_0_1"/>
<evidence type="ECO:0000256" key="1">
    <source>
        <dbReference type="ARBA" id="ARBA00002550"/>
    </source>
</evidence>
<protein>
    <submittedName>
        <fullName evidence="5">Uncharacterized protein</fullName>
    </submittedName>
</protein>
<comment type="similarity">
    <text evidence="2">Belongs to the YPP1 family.</text>
</comment>
<dbReference type="EMBL" id="KN832978">
    <property type="protein sequence ID" value="KIM87848.1"/>
    <property type="molecule type" value="Genomic_DNA"/>
</dbReference>
<feature type="compositionally biased region" description="Basic and acidic residues" evidence="4">
    <location>
        <begin position="837"/>
        <end position="851"/>
    </location>
</feature>
<feature type="region of interest" description="Disordered" evidence="4">
    <location>
        <begin position="923"/>
        <end position="951"/>
    </location>
</feature>
<dbReference type="AlphaFoldDB" id="A0A0C3BMY9"/>
<dbReference type="SUPFAM" id="SSF48452">
    <property type="entry name" value="TPR-like"/>
    <property type="match status" value="2"/>
</dbReference>
<feature type="compositionally biased region" description="Low complexity" evidence="4">
    <location>
        <begin position="823"/>
        <end position="834"/>
    </location>
</feature>
<dbReference type="SMART" id="SM00028">
    <property type="entry name" value="TPR"/>
    <property type="match status" value="4"/>
</dbReference>
<feature type="region of interest" description="Disordered" evidence="4">
    <location>
        <begin position="788"/>
        <end position="868"/>
    </location>
</feature>
<feature type="repeat" description="TPR" evidence="3">
    <location>
        <begin position="995"/>
        <end position="1028"/>
    </location>
</feature>
<dbReference type="STRING" id="765440.A0A0C3BMY9"/>
<keyword evidence="3" id="KW-0802">TPR repeat</keyword>
<evidence type="ECO:0000256" key="2">
    <source>
        <dbReference type="ARBA" id="ARBA00038251"/>
    </source>
</evidence>
<dbReference type="PANTHER" id="PTHR23083:SF464">
    <property type="entry name" value="TETRATRICOPEPTIDE REPEAT DOMAIN 7, ISOFORM A"/>
    <property type="match status" value="1"/>
</dbReference>
<dbReference type="PROSITE" id="PS50005">
    <property type="entry name" value="TPR"/>
    <property type="match status" value="1"/>
</dbReference>
<reference evidence="6" key="2">
    <citation type="submission" date="2015-01" db="EMBL/GenBank/DDBJ databases">
        <title>Evolutionary Origins and Diversification of the Mycorrhizal Mutualists.</title>
        <authorList>
            <consortium name="DOE Joint Genome Institute"/>
            <consortium name="Mycorrhizal Genomics Consortium"/>
            <person name="Kohler A."/>
            <person name="Kuo A."/>
            <person name="Nagy L.G."/>
            <person name="Floudas D."/>
            <person name="Copeland A."/>
            <person name="Barry K.W."/>
            <person name="Cichocki N."/>
            <person name="Veneault-Fourrey C."/>
            <person name="LaButti K."/>
            <person name="Lindquist E.A."/>
            <person name="Lipzen A."/>
            <person name="Lundell T."/>
            <person name="Morin E."/>
            <person name="Murat C."/>
            <person name="Riley R."/>
            <person name="Ohm R."/>
            <person name="Sun H."/>
            <person name="Tunlid A."/>
            <person name="Henrissat B."/>
            <person name="Grigoriev I.V."/>
            <person name="Hibbett D.S."/>
            <person name="Martin F."/>
        </authorList>
    </citation>
    <scope>NUCLEOTIDE SEQUENCE [LARGE SCALE GENOMIC DNA]</scope>
    <source>
        <strain evidence="6">F 1598</strain>
    </source>
</reference>
<dbReference type="InParanoid" id="A0A0C3BMY9"/>
<dbReference type="InterPro" id="IPR019734">
    <property type="entry name" value="TPR_rpt"/>
</dbReference>
<feature type="compositionally biased region" description="Pro residues" evidence="4">
    <location>
        <begin position="927"/>
        <end position="940"/>
    </location>
</feature>
<dbReference type="InterPro" id="IPR011990">
    <property type="entry name" value="TPR-like_helical_dom_sf"/>
</dbReference>
<reference evidence="5 6" key="1">
    <citation type="submission" date="2014-04" db="EMBL/GenBank/DDBJ databases">
        <authorList>
            <consortium name="DOE Joint Genome Institute"/>
            <person name="Kuo A."/>
            <person name="Tarkka M."/>
            <person name="Buscot F."/>
            <person name="Kohler A."/>
            <person name="Nagy L.G."/>
            <person name="Floudas D."/>
            <person name="Copeland A."/>
            <person name="Barry K.W."/>
            <person name="Cichocki N."/>
            <person name="Veneault-Fourrey C."/>
            <person name="LaButti K."/>
            <person name="Lindquist E.A."/>
            <person name="Lipzen A."/>
            <person name="Lundell T."/>
            <person name="Morin E."/>
            <person name="Murat C."/>
            <person name="Sun H."/>
            <person name="Tunlid A."/>
            <person name="Henrissat B."/>
            <person name="Grigoriev I.V."/>
            <person name="Hibbett D.S."/>
            <person name="Martin F."/>
            <person name="Nordberg H.P."/>
            <person name="Cantor M.N."/>
            <person name="Hua S.X."/>
        </authorList>
    </citation>
    <scope>NUCLEOTIDE SEQUENCE [LARGE SCALE GENOMIC DNA]</scope>
    <source>
        <strain evidence="5 6">F 1598</strain>
    </source>
</reference>
<evidence type="ECO:0000256" key="4">
    <source>
        <dbReference type="SAM" id="MobiDB-lite"/>
    </source>
</evidence>
<dbReference type="PANTHER" id="PTHR23083">
    <property type="entry name" value="TETRATRICOPEPTIDE REPEAT PROTEIN, TPR"/>
    <property type="match status" value="1"/>
</dbReference>
<dbReference type="Gene3D" id="1.25.40.10">
    <property type="entry name" value="Tetratricopeptide repeat domain"/>
    <property type="match status" value="2"/>
</dbReference>
<dbReference type="OrthoDB" id="29013at2759"/>
<evidence type="ECO:0000256" key="3">
    <source>
        <dbReference type="PROSITE-ProRule" id="PRU00339"/>
    </source>
</evidence>
<evidence type="ECO:0000313" key="6">
    <source>
        <dbReference type="Proteomes" id="UP000054166"/>
    </source>
</evidence>
<proteinExistence type="inferred from homology"/>
<dbReference type="Proteomes" id="UP000054166">
    <property type="component" value="Unassembled WGS sequence"/>
</dbReference>
<evidence type="ECO:0000313" key="5">
    <source>
        <dbReference type="EMBL" id="KIM87848.1"/>
    </source>
</evidence>
<dbReference type="InterPro" id="IPR051722">
    <property type="entry name" value="Endocytosis_PI4K-reg_protein"/>
</dbReference>